<evidence type="ECO:0000256" key="5">
    <source>
        <dbReference type="ARBA" id="ARBA00022833"/>
    </source>
</evidence>
<protein>
    <submittedName>
        <fullName evidence="7">Metallo-beta-lactamase superfamily protein</fullName>
    </submittedName>
</protein>
<feature type="domain" description="Metallo-beta-lactamase" evidence="6">
    <location>
        <begin position="21"/>
        <end position="201"/>
    </location>
</feature>
<dbReference type="Pfam" id="PF00753">
    <property type="entry name" value="Lactamase_B"/>
    <property type="match status" value="1"/>
</dbReference>
<dbReference type="InterPro" id="IPR001279">
    <property type="entry name" value="Metallo-B-lactamas"/>
</dbReference>
<reference evidence="7 8" key="1">
    <citation type="submission" date="2019-03" db="EMBL/GenBank/DDBJ databases">
        <title>Genomic Encyclopedia of Type Strains, Phase IV (KMG-IV): sequencing the most valuable type-strain genomes for metagenomic binning, comparative biology and taxonomic classification.</title>
        <authorList>
            <person name="Goeker M."/>
        </authorList>
    </citation>
    <scope>NUCLEOTIDE SEQUENCE [LARGE SCALE GENOMIC DNA]</scope>
    <source>
        <strain evidence="7 8">DSM 15969</strain>
    </source>
</reference>
<dbReference type="Gene3D" id="3.60.15.10">
    <property type="entry name" value="Ribonuclease Z/Hydroxyacylglutathione hydrolase-like"/>
    <property type="match status" value="1"/>
</dbReference>
<dbReference type="InterPro" id="IPR051013">
    <property type="entry name" value="MBL_superfamily_lactonases"/>
</dbReference>
<sequence length="252" mass="28064">MKYELVFPGFPGRMTSGTLGWGAMVYIEHRSHKIMFDTAGPGKRIQVRQRLAELNIDPNEIDTLILSHFHYDHVYNYDYFPNARILMHKVEADWVSKNSDNYAIPPHFFPAIQKTGRLELVKEDAEFIPGISTLLVPGHTPGGMALVLRDANMPVTVVAGDAVKNMAELATGHVPKAWDVTASAQSIKKIRDIAEIVIPGHDRILRVAEDQIIATTSIHETIIIPAGVADSEKPKNFELVIEQSSLAKQEIH</sequence>
<evidence type="ECO:0000256" key="2">
    <source>
        <dbReference type="ARBA" id="ARBA00007749"/>
    </source>
</evidence>
<dbReference type="SMART" id="SM00849">
    <property type="entry name" value="Lactamase_B"/>
    <property type="match status" value="1"/>
</dbReference>
<comment type="similarity">
    <text evidence="2">Belongs to the metallo-beta-lactamase superfamily.</text>
</comment>
<dbReference type="SUPFAM" id="SSF56281">
    <property type="entry name" value="Metallo-hydrolase/oxidoreductase"/>
    <property type="match status" value="1"/>
</dbReference>
<dbReference type="RefSeq" id="WP_132073792.1">
    <property type="nucleotide sequence ID" value="NZ_SLUI01000001.1"/>
</dbReference>
<keyword evidence="5" id="KW-0862">Zinc</keyword>
<evidence type="ECO:0000256" key="3">
    <source>
        <dbReference type="ARBA" id="ARBA00022723"/>
    </source>
</evidence>
<dbReference type="PANTHER" id="PTHR42978:SF2">
    <property type="entry name" value="102 KBASES UNSTABLE REGION: FROM 1 TO 119443"/>
    <property type="match status" value="1"/>
</dbReference>
<dbReference type="EMBL" id="SLUI01000001">
    <property type="protein sequence ID" value="TCL39837.1"/>
    <property type="molecule type" value="Genomic_DNA"/>
</dbReference>
<comment type="cofactor">
    <cofactor evidence="1">
        <name>Zn(2+)</name>
        <dbReference type="ChEBI" id="CHEBI:29105"/>
    </cofactor>
</comment>
<dbReference type="OrthoDB" id="9802897at2"/>
<dbReference type="AlphaFoldDB" id="A0A4R1Q200"/>
<keyword evidence="8" id="KW-1185">Reference proteome</keyword>
<dbReference type="Proteomes" id="UP000295063">
    <property type="component" value="Unassembled WGS sequence"/>
</dbReference>
<proteinExistence type="inferred from homology"/>
<evidence type="ECO:0000256" key="4">
    <source>
        <dbReference type="ARBA" id="ARBA00022801"/>
    </source>
</evidence>
<evidence type="ECO:0000313" key="7">
    <source>
        <dbReference type="EMBL" id="TCL39837.1"/>
    </source>
</evidence>
<comment type="caution">
    <text evidence="7">The sequence shown here is derived from an EMBL/GenBank/DDBJ whole genome shotgun (WGS) entry which is preliminary data.</text>
</comment>
<organism evidence="7 8">
    <name type="scientific">Anaerospora hongkongensis</name>
    <dbReference type="NCBI Taxonomy" id="244830"/>
    <lineage>
        <taxon>Bacteria</taxon>
        <taxon>Bacillati</taxon>
        <taxon>Bacillota</taxon>
        <taxon>Negativicutes</taxon>
        <taxon>Selenomonadales</taxon>
        <taxon>Sporomusaceae</taxon>
        <taxon>Anaerospora</taxon>
    </lineage>
</organism>
<name>A0A4R1Q200_9FIRM</name>
<evidence type="ECO:0000313" key="8">
    <source>
        <dbReference type="Proteomes" id="UP000295063"/>
    </source>
</evidence>
<gene>
    <name evidence="7" type="ORF">EV210_10132</name>
</gene>
<accession>A0A4R1Q200</accession>
<keyword evidence="3" id="KW-0479">Metal-binding</keyword>
<evidence type="ECO:0000256" key="1">
    <source>
        <dbReference type="ARBA" id="ARBA00001947"/>
    </source>
</evidence>
<keyword evidence="4" id="KW-0378">Hydrolase</keyword>
<dbReference type="InterPro" id="IPR036866">
    <property type="entry name" value="RibonucZ/Hydroxyglut_hydro"/>
</dbReference>
<dbReference type="PANTHER" id="PTHR42978">
    <property type="entry name" value="QUORUM-QUENCHING LACTONASE YTNP-RELATED-RELATED"/>
    <property type="match status" value="1"/>
</dbReference>
<dbReference type="GO" id="GO:0046872">
    <property type="term" value="F:metal ion binding"/>
    <property type="evidence" value="ECO:0007669"/>
    <property type="project" value="UniProtKB-KW"/>
</dbReference>
<evidence type="ECO:0000259" key="6">
    <source>
        <dbReference type="SMART" id="SM00849"/>
    </source>
</evidence>
<dbReference type="GO" id="GO:0016787">
    <property type="term" value="F:hydrolase activity"/>
    <property type="evidence" value="ECO:0007669"/>
    <property type="project" value="UniProtKB-KW"/>
</dbReference>